<dbReference type="Gene3D" id="1.10.10.60">
    <property type="entry name" value="Homeodomain-like"/>
    <property type="match status" value="2"/>
</dbReference>
<evidence type="ECO:0000256" key="1">
    <source>
        <dbReference type="ARBA" id="ARBA00023015"/>
    </source>
</evidence>
<dbReference type="EMBL" id="JBBMFJ010000057">
    <property type="protein sequence ID" value="MEQ2564573.1"/>
    <property type="molecule type" value="Genomic_DNA"/>
</dbReference>
<organism evidence="5 6">
    <name type="scientific">Ventrimonas faecis</name>
    <dbReference type="NCBI Taxonomy" id="3133170"/>
    <lineage>
        <taxon>Bacteria</taxon>
        <taxon>Bacillati</taxon>
        <taxon>Bacillota</taxon>
        <taxon>Clostridia</taxon>
        <taxon>Lachnospirales</taxon>
        <taxon>Lachnospiraceae</taxon>
        <taxon>Ventrimonas</taxon>
    </lineage>
</organism>
<keyword evidence="6" id="KW-1185">Reference proteome</keyword>
<dbReference type="InterPro" id="IPR009057">
    <property type="entry name" value="Homeodomain-like_sf"/>
</dbReference>
<feature type="domain" description="HTH araC/xylS-type" evidence="4">
    <location>
        <begin position="179"/>
        <end position="277"/>
    </location>
</feature>
<keyword evidence="3" id="KW-0804">Transcription</keyword>
<protein>
    <submittedName>
        <fullName evidence="5">AraC family transcriptional regulator</fullName>
    </submittedName>
</protein>
<dbReference type="Gene3D" id="2.60.120.10">
    <property type="entry name" value="Jelly Rolls"/>
    <property type="match status" value="1"/>
</dbReference>
<comment type="caution">
    <text evidence="5">The sequence shown here is derived from an EMBL/GenBank/DDBJ whole genome shotgun (WGS) entry which is preliminary data.</text>
</comment>
<sequence length="314" mass="36873">MDQLHFDMQWPRDNLYLSCFSHEVMNYRYHWHPDEYELGILLHGTQEFCCNTETNVFQEDDIVLIDPGSGHASFSREANTCALVLHFSADAFKQFLKKETRFSFHNCHTTTETRDAIPYRWLRFYAAQILDAAIQGGPYAQLTAKASMEMILSILCRHFQPEAVRSLPEQDEQHAKLVHRLLNYIDQHYNEKLSLEELSQFAQYNRTYISTLFKNTVGVNFYEYLTRVRFQNALIELATTDKNLTEIALDNGFSDLKSFNKRFRETLHRSPSEYRAQLLPGHVLGDSTRRYLTSSDVLVQKKLKEYLNWSKERA</sequence>
<dbReference type="InterPro" id="IPR003313">
    <property type="entry name" value="AraC-bd"/>
</dbReference>
<dbReference type="InterPro" id="IPR014710">
    <property type="entry name" value="RmlC-like_jellyroll"/>
</dbReference>
<dbReference type="CDD" id="cd02208">
    <property type="entry name" value="cupin_RmlC-like"/>
    <property type="match status" value="1"/>
</dbReference>
<dbReference type="PANTHER" id="PTHR43280">
    <property type="entry name" value="ARAC-FAMILY TRANSCRIPTIONAL REGULATOR"/>
    <property type="match status" value="1"/>
</dbReference>
<dbReference type="RefSeq" id="WP_349230557.1">
    <property type="nucleotide sequence ID" value="NZ_JBBMFJ010000057.1"/>
</dbReference>
<evidence type="ECO:0000313" key="5">
    <source>
        <dbReference type="EMBL" id="MEQ2564573.1"/>
    </source>
</evidence>
<evidence type="ECO:0000256" key="3">
    <source>
        <dbReference type="ARBA" id="ARBA00023163"/>
    </source>
</evidence>
<dbReference type="Pfam" id="PF02311">
    <property type="entry name" value="AraC_binding"/>
    <property type="match status" value="1"/>
</dbReference>
<gene>
    <name evidence="5" type="ORF">WMO41_15605</name>
</gene>
<evidence type="ECO:0000259" key="4">
    <source>
        <dbReference type="PROSITE" id="PS01124"/>
    </source>
</evidence>
<dbReference type="SUPFAM" id="SSF51215">
    <property type="entry name" value="Regulatory protein AraC"/>
    <property type="match status" value="1"/>
</dbReference>
<evidence type="ECO:0000313" key="6">
    <source>
        <dbReference type="Proteomes" id="UP001437460"/>
    </source>
</evidence>
<dbReference type="Pfam" id="PF12833">
    <property type="entry name" value="HTH_18"/>
    <property type="match status" value="1"/>
</dbReference>
<dbReference type="InterPro" id="IPR018060">
    <property type="entry name" value="HTH_AraC"/>
</dbReference>
<dbReference type="SUPFAM" id="SSF46689">
    <property type="entry name" value="Homeodomain-like"/>
    <property type="match status" value="2"/>
</dbReference>
<keyword evidence="1" id="KW-0805">Transcription regulation</keyword>
<reference evidence="5 6" key="1">
    <citation type="submission" date="2024-03" db="EMBL/GenBank/DDBJ databases">
        <title>Human intestinal bacterial collection.</title>
        <authorList>
            <person name="Pauvert C."/>
            <person name="Hitch T.C.A."/>
            <person name="Clavel T."/>
        </authorList>
    </citation>
    <scope>NUCLEOTIDE SEQUENCE [LARGE SCALE GENOMIC DNA]</scope>
    <source>
        <strain evidence="5 6">CLA-AP-H27</strain>
    </source>
</reference>
<dbReference type="SMART" id="SM00342">
    <property type="entry name" value="HTH_ARAC"/>
    <property type="match status" value="1"/>
</dbReference>
<name>A0ABV1HQG5_9FIRM</name>
<dbReference type="Proteomes" id="UP001437460">
    <property type="component" value="Unassembled WGS sequence"/>
</dbReference>
<evidence type="ECO:0000256" key="2">
    <source>
        <dbReference type="ARBA" id="ARBA00023125"/>
    </source>
</evidence>
<accession>A0ABV1HQG5</accession>
<dbReference type="InterPro" id="IPR037923">
    <property type="entry name" value="HTH-like"/>
</dbReference>
<keyword evidence="2" id="KW-0238">DNA-binding</keyword>
<dbReference type="PROSITE" id="PS01124">
    <property type="entry name" value="HTH_ARAC_FAMILY_2"/>
    <property type="match status" value="1"/>
</dbReference>
<dbReference type="PANTHER" id="PTHR43280:SF2">
    <property type="entry name" value="HTH-TYPE TRANSCRIPTIONAL REGULATOR EXSA"/>
    <property type="match status" value="1"/>
</dbReference>
<proteinExistence type="predicted"/>